<dbReference type="Pfam" id="PF00775">
    <property type="entry name" value="Dioxygenase_C"/>
    <property type="match status" value="1"/>
</dbReference>
<evidence type="ECO:0000256" key="2">
    <source>
        <dbReference type="ARBA" id="ARBA00022964"/>
    </source>
</evidence>
<dbReference type="OrthoDB" id="5238185at2759"/>
<keyword evidence="2" id="KW-0223">Dioxygenase</keyword>
<dbReference type="InterPro" id="IPR000627">
    <property type="entry name" value="Intradiol_dOase_C"/>
</dbReference>
<dbReference type="AlphaFoldDB" id="A0A816C0D1"/>
<dbReference type="Proteomes" id="UP000682733">
    <property type="component" value="Unassembled WGS sequence"/>
</dbReference>
<dbReference type="InterPro" id="IPR050770">
    <property type="entry name" value="Intradiol_RC_Dioxygenase"/>
</dbReference>
<gene>
    <name evidence="7" type="ORF">GPM918_LOCUS43396</name>
    <name evidence="6" type="ORF">OVA965_LOCUS27680</name>
    <name evidence="9" type="ORF">SRO942_LOCUS44881</name>
    <name evidence="8" type="ORF">TMI583_LOCUS28428</name>
</gene>
<feature type="signal peptide" evidence="4">
    <location>
        <begin position="1"/>
        <end position="17"/>
    </location>
</feature>
<reference evidence="7" key="1">
    <citation type="submission" date="2021-02" db="EMBL/GenBank/DDBJ databases">
        <authorList>
            <person name="Nowell W R."/>
        </authorList>
    </citation>
    <scope>NUCLEOTIDE SEQUENCE</scope>
</reference>
<organism evidence="7 10">
    <name type="scientific">Didymodactylos carnosus</name>
    <dbReference type="NCBI Taxonomy" id="1234261"/>
    <lineage>
        <taxon>Eukaryota</taxon>
        <taxon>Metazoa</taxon>
        <taxon>Spiralia</taxon>
        <taxon>Gnathifera</taxon>
        <taxon>Rotifera</taxon>
        <taxon>Eurotatoria</taxon>
        <taxon>Bdelloidea</taxon>
        <taxon>Philodinida</taxon>
        <taxon>Philodinidae</taxon>
        <taxon>Didymodactylos</taxon>
    </lineage>
</organism>
<protein>
    <recommendedName>
        <fullName evidence="5">Intradiol ring-cleavage dioxygenases domain-containing protein</fullName>
    </recommendedName>
</protein>
<dbReference type="SUPFAM" id="SSF49482">
    <property type="entry name" value="Aromatic compound dioxygenase"/>
    <property type="match status" value="1"/>
</dbReference>
<proteinExistence type="inferred from homology"/>
<feature type="domain" description="Intradiol ring-cleavage dioxygenases" evidence="5">
    <location>
        <begin position="29"/>
        <end position="192"/>
    </location>
</feature>
<dbReference type="EMBL" id="CAJOBA010039981">
    <property type="protein sequence ID" value="CAF4086773.1"/>
    <property type="molecule type" value="Genomic_DNA"/>
</dbReference>
<dbReference type="GO" id="GO:0016702">
    <property type="term" value="F:oxidoreductase activity, acting on single donors with incorporation of molecular oxygen, incorporation of two atoms of oxygen"/>
    <property type="evidence" value="ECO:0007669"/>
    <property type="project" value="InterPro"/>
</dbReference>
<dbReference type="GO" id="GO:0008199">
    <property type="term" value="F:ferric iron binding"/>
    <property type="evidence" value="ECO:0007669"/>
    <property type="project" value="InterPro"/>
</dbReference>
<dbReference type="PANTHER" id="PTHR33711">
    <property type="entry name" value="DIOXYGENASE, PUTATIVE (AFU_ORTHOLOGUE AFUA_2G02910)-RELATED"/>
    <property type="match status" value="1"/>
</dbReference>
<evidence type="ECO:0000256" key="4">
    <source>
        <dbReference type="SAM" id="SignalP"/>
    </source>
</evidence>
<dbReference type="EMBL" id="CAJNOK010018416">
    <property type="protein sequence ID" value="CAF1281966.1"/>
    <property type="molecule type" value="Genomic_DNA"/>
</dbReference>
<dbReference type="EMBL" id="CAJOBC010106193">
    <property type="protein sequence ID" value="CAF4502221.1"/>
    <property type="molecule type" value="Genomic_DNA"/>
</dbReference>
<dbReference type="PANTHER" id="PTHR33711:SF10">
    <property type="entry name" value="INTRADIOL RING-CLEAVAGE DIOXYGENASES DOMAIN-CONTAINING PROTEIN"/>
    <property type="match status" value="1"/>
</dbReference>
<keyword evidence="3" id="KW-0560">Oxidoreductase</keyword>
<accession>A0A816C0D1</accession>
<comment type="caution">
    <text evidence="7">The sequence shown here is derived from an EMBL/GenBank/DDBJ whole genome shotgun (WGS) entry which is preliminary data.</text>
</comment>
<evidence type="ECO:0000259" key="5">
    <source>
        <dbReference type="Pfam" id="PF00775"/>
    </source>
</evidence>
<name>A0A816C0D1_9BILA</name>
<sequence>MIAVAIFLLFLTETVLCQNACTLTQPDILGPYWIPGSPTKKDAVCDNLPAHDVLVLTGRVLDFDSKCGKGISNVKLDIWQANMQGVYSAGKSSADWYCRAIIFPDNDGNFKISTLFPGRYDDGGYRPAHIHFNVTAPGYPQLVTQLYFKQDTYLSPRDSCQRCRSDSQSLIATVTHVNDIKTYVGNWDIVLSKTTRPRIVTKSSVVRGSYVDIKPHIMQI</sequence>
<evidence type="ECO:0000313" key="10">
    <source>
        <dbReference type="Proteomes" id="UP000663829"/>
    </source>
</evidence>
<dbReference type="Proteomes" id="UP000677228">
    <property type="component" value="Unassembled WGS sequence"/>
</dbReference>
<evidence type="ECO:0000313" key="6">
    <source>
        <dbReference type="EMBL" id="CAF1281966.1"/>
    </source>
</evidence>
<evidence type="ECO:0000313" key="9">
    <source>
        <dbReference type="EMBL" id="CAF4502221.1"/>
    </source>
</evidence>
<dbReference type="InterPro" id="IPR015889">
    <property type="entry name" value="Intradiol_dOase_core"/>
</dbReference>
<evidence type="ECO:0000256" key="3">
    <source>
        <dbReference type="ARBA" id="ARBA00023002"/>
    </source>
</evidence>
<dbReference type="Proteomes" id="UP000663829">
    <property type="component" value="Unassembled WGS sequence"/>
</dbReference>
<evidence type="ECO:0000313" key="7">
    <source>
        <dbReference type="EMBL" id="CAF1615741.1"/>
    </source>
</evidence>
<evidence type="ECO:0000313" key="8">
    <source>
        <dbReference type="EMBL" id="CAF4086773.1"/>
    </source>
</evidence>
<dbReference type="EMBL" id="CAJNOQ010039244">
    <property type="protein sequence ID" value="CAF1615741.1"/>
    <property type="molecule type" value="Genomic_DNA"/>
</dbReference>
<dbReference type="Proteomes" id="UP000681722">
    <property type="component" value="Unassembled WGS sequence"/>
</dbReference>
<keyword evidence="10" id="KW-1185">Reference proteome</keyword>
<evidence type="ECO:0000256" key="1">
    <source>
        <dbReference type="ARBA" id="ARBA00007825"/>
    </source>
</evidence>
<keyword evidence="4" id="KW-0732">Signal</keyword>
<feature type="chain" id="PRO_5035609001" description="Intradiol ring-cleavage dioxygenases domain-containing protein" evidence="4">
    <location>
        <begin position="18"/>
        <end position="220"/>
    </location>
</feature>
<comment type="similarity">
    <text evidence="1">Belongs to the intradiol ring-cleavage dioxygenase family.</text>
</comment>
<dbReference type="Gene3D" id="2.60.130.10">
    <property type="entry name" value="Aromatic compound dioxygenase"/>
    <property type="match status" value="1"/>
</dbReference>